<dbReference type="PANTHER" id="PTHR35519:SF2">
    <property type="entry name" value="PH DOMAIN PROTEIN"/>
    <property type="match status" value="1"/>
</dbReference>
<keyword evidence="1" id="KW-1133">Transmembrane helix</keyword>
<dbReference type="OrthoDB" id="513552at2"/>
<dbReference type="RefSeq" id="WP_132118815.1">
    <property type="nucleotide sequence ID" value="NZ_SMJU01000008.1"/>
</dbReference>
<sequence>MKALSEQKSSIANMESLARLMDSRFRIPGTNIRFGLDPLLGLVPGAGDFATLCVSGYMVTILARNGASNFIIARMALNILIDALLGSIPLVGDIFDVAFKANLRNVKLMREHYVEGRHQGGAWKIVVPVLGVLILALGALAWLSYTLIMWVVN</sequence>
<keyword evidence="1" id="KW-0472">Membrane</keyword>
<keyword evidence="1" id="KW-0812">Transmembrane</keyword>
<protein>
    <submittedName>
        <fullName evidence="2">DUF4112 domain-containing protein</fullName>
    </submittedName>
</protein>
<organism evidence="2 3">
    <name type="scientific">Arundinibacter roseus</name>
    <dbReference type="NCBI Taxonomy" id="2070510"/>
    <lineage>
        <taxon>Bacteria</taxon>
        <taxon>Pseudomonadati</taxon>
        <taxon>Bacteroidota</taxon>
        <taxon>Cytophagia</taxon>
        <taxon>Cytophagales</taxon>
        <taxon>Spirosomataceae</taxon>
        <taxon>Arundinibacter</taxon>
    </lineage>
</organism>
<evidence type="ECO:0000256" key="1">
    <source>
        <dbReference type="SAM" id="Phobius"/>
    </source>
</evidence>
<evidence type="ECO:0000313" key="2">
    <source>
        <dbReference type="EMBL" id="TDB64121.1"/>
    </source>
</evidence>
<feature type="transmembrane region" description="Helical" evidence="1">
    <location>
        <begin position="125"/>
        <end position="152"/>
    </location>
</feature>
<dbReference type="AlphaFoldDB" id="A0A4R4KCD7"/>
<evidence type="ECO:0000313" key="3">
    <source>
        <dbReference type="Proteomes" id="UP000295706"/>
    </source>
</evidence>
<feature type="transmembrane region" description="Helical" evidence="1">
    <location>
        <begin position="75"/>
        <end position="95"/>
    </location>
</feature>
<dbReference type="EMBL" id="SMJU01000008">
    <property type="protein sequence ID" value="TDB64121.1"/>
    <property type="molecule type" value="Genomic_DNA"/>
</dbReference>
<gene>
    <name evidence="2" type="ORF">EZE20_14365</name>
</gene>
<comment type="caution">
    <text evidence="2">The sequence shown here is derived from an EMBL/GenBank/DDBJ whole genome shotgun (WGS) entry which is preliminary data.</text>
</comment>
<feature type="transmembrane region" description="Helical" evidence="1">
    <location>
        <begin position="39"/>
        <end position="63"/>
    </location>
</feature>
<accession>A0A4R4KCD7</accession>
<dbReference type="Pfam" id="PF13430">
    <property type="entry name" value="DUF4112"/>
    <property type="match status" value="1"/>
</dbReference>
<name>A0A4R4KCD7_9BACT</name>
<keyword evidence="3" id="KW-1185">Reference proteome</keyword>
<proteinExistence type="predicted"/>
<dbReference type="Proteomes" id="UP000295706">
    <property type="component" value="Unassembled WGS sequence"/>
</dbReference>
<dbReference type="PANTHER" id="PTHR35519">
    <property type="entry name" value="MEMBRANE PROTEINS"/>
    <property type="match status" value="1"/>
</dbReference>
<dbReference type="InterPro" id="IPR025187">
    <property type="entry name" value="DUF4112"/>
</dbReference>
<reference evidence="2 3" key="1">
    <citation type="submission" date="2019-02" db="EMBL/GenBank/DDBJ databases">
        <title>Arundinibacter roseus gen. nov., sp. nov., a new member of the family Cytophagaceae.</title>
        <authorList>
            <person name="Szuroczki S."/>
            <person name="Khayer B."/>
            <person name="Sproer C."/>
            <person name="Toumi M."/>
            <person name="Szabo A."/>
            <person name="Felfoldi T."/>
            <person name="Schumann P."/>
            <person name="Toth E."/>
        </authorList>
    </citation>
    <scope>NUCLEOTIDE SEQUENCE [LARGE SCALE GENOMIC DNA]</scope>
    <source>
        <strain evidence="2 3">DMA-k-7a</strain>
    </source>
</reference>